<evidence type="ECO:0000256" key="6">
    <source>
        <dbReference type="ARBA" id="ARBA00022692"/>
    </source>
</evidence>
<comment type="function">
    <text evidence="1 10">Controls the rotational direction of flagella during chemotaxis.</text>
</comment>
<evidence type="ECO:0000256" key="5">
    <source>
        <dbReference type="ARBA" id="ARBA00022500"/>
    </source>
</evidence>
<dbReference type="InterPro" id="IPR005503">
    <property type="entry name" value="FliL"/>
</dbReference>
<evidence type="ECO:0000256" key="7">
    <source>
        <dbReference type="ARBA" id="ARBA00022779"/>
    </source>
</evidence>
<keyword evidence="7 10" id="KW-0283">Flagellar rotation</keyword>
<feature type="region of interest" description="Disordered" evidence="11">
    <location>
        <begin position="54"/>
        <end position="79"/>
    </location>
</feature>
<dbReference type="AlphaFoldDB" id="A0A1U7D368"/>
<protein>
    <recommendedName>
        <fullName evidence="10">Flagellar protein FliL</fullName>
    </recommendedName>
</protein>
<keyword evidence="12" id="KW-0966">Cell projection</keyword>
<keyword evidence="8 10" id="KW-1133">Transmembrane helix</keyword>
<feature type="transmembrane region" description="Helical" evidence="10">
    <location>
        <begin position="22"/>
        <end position="43"/>
    </location>
</feature>
<comment type="subcellular location">
    <subcellularLocation>
        <location evidence="10">Cell inner membrane</location>
    </subcellularLocation>
    <subcellularLocation>
        <location evidence="2">Cell membrane</location>
        <topology evidence="2">Single-pass membrane protein</topology>
    </subcellularLocation>
</comment>
<dbReference type="OrthoDB" id="7619358at2"/>
<keyword evidence="5 10" id="KW-0145">Chemotaxis</keyword>
<keyword evidence="13" id="KW-1185">Reference proteome</keyword>
<keyword evidence="10" id="KW-0997">Cell inner membrane</keyword>
<evidence type="ECO:0000256" key="9">
    <source>
        <dbReference type="ARBA" id="ARBA00023136"/>
    </source>
</evidence>
<dbReference type="STRING" id="1229727.Ga0080559_TMP1729"/>
<evidence type="ECO:0000256" key="1">
    <source>
        <dbReference type="ARBA" id="ARBA00002254"/>
    </source>
</evidence>
<organism evidence="12 13">
    <name type="scientific">Salipiger profundus</name>
    <dbReference type="NCBI Taxonomy" id="1229727"/>
    <lineage>
        <taxon>Bacteria</taxon>
        <taxon>Pseudomonadati</taxon>
        <taxon>Pseudomonadota</taxon>
        <taxon>Alphaproteobacteria</taxon>
        <taxon>Rhodobacterales</taxon>
        <taxon>Roseobacteraceae</taxon>
        <taxon>Salipiger</taxon>
    </lineage>
</organism>
<evidence type="ECO:0000256" key="10">
    <source>
        <dbReference type="RuleBase" id="RU364125"/>
    </source>
</evidence>
<dbReference type="GO" id="GO:0006935">
    <property type="term" value="P:chemotaxis"/>
    <property type="evidence" value="ECO:0007669"/>
    <property type="project" value="UniProtKB-KW"/>
</dbReference>
<evidence type="ECO:0000256" key="4">
    <source>
        <dbReference type="ARBA" id="ARBA00022475"/>
    </source>
</evidence>
<evidence type="ECO:0000313" key="12">
    <source>
        <dbReference type="EMBL" id="APX22525.1"/>
    </source>
</evidence>
<keyword evidence="12" id="KW-0969">Cilium</keyword>
<evidence type="ECO:0000256" key="11">
    <source>
        <dbReference type="SAM" id="MobiDB-lite"/>
    </source>
</evidence>
<evidence type="ECO:0000313" key="13">
    <source>
        <dbReference type="Proteomes" id="UP000186559"/>
    </source>
</evidence>
<comment type="similarity">
    <text evidence="3 10">Belongs to the FliL family.</text>
</comment>
<accession>A0A1U7D368</accession>
<proteinExistence type="inferred from homology"/>
<dbReference type="EMBL" id="CP014796">
    <property type="protein sequence ID" value="APX22525.1"/>
    <property type="molecule type" value="Genomic_DNA"/>
</dbReference>
<dbReference type="GO" id="GO:0009425">
    <property type="term" value="C:bacterial-type flagellum basal body"/>
    <property type="evidence" value="ECO:0007669"/>
    <property type="project" value="InterPro"/>
</dbReference>
<sequence>MSDATADAPVDETAEPKKASKLPLLIGLVLALAGGGGGFYAAWSGLLPFGGSAASKEADHGAPAEADGGSHANAHDSDAPMPDARVAFVELPQLIISMGRTSDMHHLRFQASLEVAPDHAGEVETLKPRVIDVLNSYLRALRPADIEAPGALIRIRGQMLRRIQLVAGEDRVRDLLVMEFVLN</sequence>
<evidence type="ECO:0000256" key="2">
    <source>
        <dbReference type="ARBA" id="ARBA00004162"/>
    </source>
</evidence>
<dbReference type="GO" id="GO:0071973">
    <property type="term" value="P:bacterial-type flagellum-dependent cell motility"/>
    <property type="evidence" value="ECO:0007669"/>
    <property type="project" value="InterPro"/>
</dbReference>
<reference evidence="12 13" key="1">
    <citation type="submission" date="2016-03" db="EMBL/GenBank/DDBJ databases">
        <title>Deep-sea bacteria in the southern Pacific.</title>
        <authorList>
            <person name="Tang K."/>
        </authorList>
    </citation>
    <scope>NUCLEOTIDE SEQUENCE [LARGE SCALE GENOMIC DNA]</scope>
    <source>
        <strain evidence="12 13">JLT2016</strain>
    </source>
</reference>
<dbReference type="KEGG" id="tpro:Ga0080559_TMP1729"/>
<keyword evidence="12" id="KW-0282">Flagellum</keyword>
<dbReference type="Proteomes" id="UP000186559">
    <property type="component" value="Chromosome"/>
</dbReference>
<keyword evidence="6 10" id="KW-0812">Transmembrane</keyword>
<dbReference type="Pfam" id="PF03748">
    <property type="entry name" value="FliL"/>
    <property type="match status" value="1"/>
</dbReference>
<name>A0A1U7D368_9RHOB</name>
<dbReference type="GO" id="GO:0005886">
    <property type="term" value="C:plasma membrane"/>
    <property type="evidence" value="ECO:0007669"/>
    <property type="project" value="UniProtKB-SubCell"/>
</dbReference>
<gene>
    <name evidence="12" type="ORF">Ga0080559_TMP1729</name>
</gene>
<dbReference type="RefSeq" id="WP_076622846.1">
    <property type="nucleotide sequence ID" value="NZ_BMEW01000004.1"/>
</dbReference>
<keyword evidence="4" id="KW-1003">Cell membrane</keyword>
<evidence type="ECO:0000256" key="8">
    <source>
        <dbReference type="ARBA" id="ARBA00022989"/>
    </source>
</evidence>
<evidence type="ECO:0000256" key="3">
    <source>
        <dbReference type="ARBA" id="ARBA00008281"/>
    </source>
</evidence>
<keyword evidence="9 10" id="KW-0472">Membrane</keyword>